<evidence type="ECO:0000256" key="1">
    <source>
        <dbReference type="ARBA" id="ARBA00009744"/>
    </source>
</evidence>
<dbReference type="GO" id="GO:0010427">
    <property type="term" value="F:abscisic acid binding"/>
    <property type="evidence" value="ECO:0007669"/>
    <property type="project" value="TreeGrafter"/>
</dbReference>
<dbReference type="GO" id="GO:0009820">
    <property type="term" value="P:alkaloid metabolic process"/>
    <property type="evidence" value="ECO:0007669"/>
    <property type="project" value="UniProtKB-KW"/>
</dbReference>
<dbReference type="GO" id="GO:0006952">
    <property type="term" value="P:defense response"/>
    <property type="evidence" value="ECO:0007669"/>
    <property type="project" value="InterPro"/>
</dbReference>
<evidence type="ECO:0000313" key="5">
    <source>
        <dbReference type="Proteomes" id="UP001165190"/>
    </source>
</evidence>
<evidence type="ECO:0000256" key="2">
    <source>
        <dbReference type="ARBA" id="ARBA00022589"/>
    </source>
</evidence>
<accession>A0A9W7HK71</accession>
<dbReference type="InterPro" id="IPR050279">
    <property type="entry name" value="Plant_def-hormone_signal"/>
</dbReference>
<organism evidence="4 5">
    <name type="scientific">Hibiscus trionum</name>
    <name type="common">Flower of an hour</name>
    <dbReference type="NCBI Taxonomy" id="183268"/>
    <lineage>
        <taxon>Eukaryota</taxon>
        <taxon>Viridiplantae</taxon>
        <taxon>Streptophyta</taxon>
        <taxon>Embryophyta</taxon>
        <taxon>Tracheophyta</taxon>
        <taxon>Spermatophyta</taxon>
        <taxon>Magnoliopsida</taxon>
        <taxon>eudicotyledons</taxon>
        <taxon>Gunneridae</taxon>
        <taxon>Pentapetalae</taxon>
        <taxon>rosids</taxon>
        <taxon>malvids</taxon>
        <taxon>Malvales</taxon>
        <taxon>Malvaceae</taxon>
        <taxon>Malvoideae</taxon>
        <taxon>Hibiscus</taxon>
    </lineage>
</organism>
<dbReference type="PANTHER" id="PTHR31213:SF19">
    <property type="entry name" value="BET V I_MAJOR LATEX PROTEIN DOMAIN-CONTAINING PROTEIN"/>
    <property type="match status" value="1"/>
</dbReference>
<dbReference type="AlphaFoldDB" id="A0A9W7HK71"/>
<dbReference type="GO" id="GO:0005634">
    <property type="term" value="C:nucleus"/>
    <property type="evidence" value="ECO:0007669"/>
    <property type="project" value="TreeGrafter"/>
</dbReference>
<dbReference type="Gene3D" id="3.30.530.20">
    <property type="match status" value="1"/>
</dbReference>
<keyword evidence="5" id="KW-1185">Reference proteome</keyword>
<dbReference type="GO" id="GO:0005737">
    <property type="term" value="C:cytoplasm"/>
    <property type="evidence" value="ECO:0007669"/>
    <property type="project" value="TreeGrafter"/>
</dbReference>
<dbReference type="Proteomes" id="UP001165190">
    <property type="component" value="Unassembled WGS sequence"/>
</dbReference>
<evidence type="ECO:0000313" key="4">
    <source>
        <dbReference type="EMBL" id="GMI78909.1"/>
    </source>
</evidence>
<dbReference type="InterPro" id="IPR023393">
    <property type="entry name" value="START-like_dom_sf"/>
</dbReference>
<dbReference type="GO" id="GO:0038023">
    <property type="term" value="F:signaling receptor activity"/>
    <property type="evidence" value="ECO:0007669"/>
    <property type="project" value="TreeGrafter"/>
</dbReference>
<name>A0A9W7HK71_HIBTR</name>
<dbReference type="InterPro" id="IPR000916">
    <property type="entry name" value="Bet_v_I/MLP"/>
</dbReference>
<dbReference type="CDD" id="cd07816">
    <property type="entry name" value="Bet_v1-like"/>
    <property type="match status" value="1"/>
</dbReference>
<comment type="caution">
    <text evidence="4">The sequence shown here is derived from an EMBL/GenBank/DDBJ whole genome shotgun (WGS) entry which is preliminary data.</text>
</comment>
<reference evidence="4" key="1">
    <citation type="submission" date="2023-05" db="EMBL/GenBank/DDBJ databases">
        <title>Genome and transcriptome analyses reveal genes involved in the formation of fine ridges on petal epidermal cells in Hibiscus trionum.</title>
        <authorList>
            <person name="Koshimizu S."/>
            <person name="Masuda S."/>
            <person name="Ishii T."/>
            <person name="Shirasu K."/>
            <person name="Hoshino A."/>
            <person name="Arita M."/>
        </authorList>
    </citation>
    <scope>NUCLEOTIDE SEQUENCE</scope>
    <source>
        <strain evidence="4">Hamamatsu line</strain>
    </source>
</reference>
<gene>
    <name evidence="4" type="ORF">HRI_001560200</name>
</gene>
<evidence type="ECO:0000259" key="3">
    <source>
        <dbReference type="Pfam" id="PF00407"/>
    </source>
</evidence>
<feature type="domain" description="Bet v I/Major latex protein" evidence="3">
    <location>
        <begin position="2"/>
        <end position="154"/>
    </location>
</feature>
<dbReference type="OrthoDB" id="1879545at2759"/>
<dbReference type="PANTHER" id="PTHR31213">
    <property type="entry name" value="OS08G0374000 PROTEIN-RELATED"/>
    <property type="match status" value="1"/>
</dbReference>
<sequence length="160" mass="17572">MHGQVSQDTPVAVPADLIWDVYRGLELGRLVDKIAPDVLGRVEFLEGDGGVGTIAKFTFPPAPGIPEGGYMKERFIKVDDENRVKETEVIEGGYKALGFDVVRIRLEILEKDSESCIIRSSIVYEGDDKLADVVSHVSVKPLETMAEIVGKHLSDNKSTM</sequence>
<dbReference type="EMBL" id="BSYR01000016">
    <property type="protein sequence ID" value="GMI78909.1"/>
    <property type="molecule type" value="Genomic_DNA"/>
</dbReference>
<comment type="similarity">
    <text evidence="1">Belongs to the BetVI family.</text>
</comment>
<dbReference type="SUPFAM" id="SSF55961">
    <property type="entry name" value="Bet v1-like"/>
    <property type="match status" value="1"/>
</dbReference>
<proteinExistence type="inferred from homology"/>
<dbReference type="GO" id="GO:0009738">
    <property type="term" value="P:abscisic acid-activated signaling pathway"/>
    <property type="evidence" value="ECO:0007669"/>
    <property type="project" value="TreeGrafter"/>
</dbReference>
<protein>
    <recommendedName>
        <fullName evidence="3">Bet v I/Major latex protein domain-containing protein</fullName>
    </recommendedName>
</protein>
<keyword evidence="2" id="KW-0017">Alkaloid metabolism</keyword>
<dbReference type="Pfam" id="PF00407">
    <property type="entry name" value="Bet_v_1"/>
    <property type="match status" value="1"/>
</dbReference>
<dbReference type="GO" id="GO:0004864">
    <property type="term" value="F:protein phosphatase inhibitor activity"/>
    <property type="evidence" value="ECO:0007669"/>
    <property type="project" value="TreeGrafter"/>
</dbReference>